<gene>
    <name evidence="1" type="ORF">ABID41_003804</name>
</gene>
<dbReference type="RefSeq" id="WP_354298524.1">
    <property type="nucleotide sequence ID" value="NZ_JBEPLU010000005.1"/>
</dbReference>
<name>A0ABV2EPT1_9CAUL</name>
<evidence type="ECO:0000313" key="2">
    <source>
        <dbReference type="Proteomes" id="UP001549110"/>
    </source>
</evidence>
<protein>
    <submittedName>
        <fullName evidence="1">Uncharacterized protein</fullName>
    </submittedName>
</protein>
<accession>A0ABV2EPT1</accession>
<dbReference type="EMBL" id="JBEPLU010000005">
    <property type="protein sequence ID" value="MET3528662.1"/>
    <property type="molecule type" value="Genomic_DNA"/>
</dbReference>
<keyword evidence="2" id="KW-1185">Reference proteome</keyword>
<reference evidence="1 2" key="1">
    <citation type="submission" date="2024-06" db="EMBL/GenBank/DDBJ databases">
        <title>Genomic Encyclopedia of Type Strains, Phase IV (KMG-IV): sequencing the most valuable type-strain genomes for metagenomic binning, comparative biology and taxonomic classification.</title>
        <authorList>
            <person name="Goeker M."/>
        </authorList>
    </citation>
    <scope>NUCLEOTIDE SEQUENCE [LARGE SCALE GENOMIC DNA]</scope>
    <source>
        <strain evidence="1 2">DSM 17809</strain>
    </source>
</reference>
<proteinExistence type="predicted"/>
<sequence>MLTLGDILAASRRSAAALDMAELPSDLVDRVAAQAAAEAMSAADYVRMAVADFADFAQPEDWTHLLSRLRDQLDAGRICLWTMVKWRLDAAGAAPPSKTEPTS</sequence>
<comment type="caution">
    <text evidence="1">The sequence shown here is derived from an EMBL/GenBank/DDBJ whole genome shotgun (WGS) entry which is preliminary data.</text>
</comment>
<dbReference type="Proteomes" id="UP001549110">
    <property type="component" value="Unassembled WGS sequence"/>
</dbReference>
<evidence type="ECO:0000313" key="1">
    <source>
        <dbReference type="EMBL" id="MET3528662.1"/>
    </source>
</evidence>
<organism evidence="1 2">
    <name type="scientific">Phenylobacterium koreense</name>
    <dbReference type="NCBI Taxonomy" id="266125"/>
    <lineage>
        <taxon>Bacteria</taxon>
        <taxon>Pseudomonadati</taxon>
        <taxon>Pseudomonadota</taxon>
        <taxon>Alphaproteobacteria</taxon>
        <taxon>Caulobacterales</taxon>
        <taxon>Caulobacteraceae</taxon>
        <taxon>Phenylobacterium</taxon>
    </lineage>
</organism>